<dbReference type="RefSeq" id="WP_088819024.1">
    <property type="nucleotide sequence ID" value="NZ_FYEZ01000003.1"/>
</dbReference>
<feature type="signal peptide" evidence="2">
    <location>
        <begin position="1"/>
        <end position="30"/>
    </location>
</feature>
<proteinExistence type="predicted"/>
<accession>A0A212U5S4</accession>
<gene>
    <name evidence="3" type="ORF">SAMN05445756_2054</name>
</gene>
<dbReference type="AlphaFoldDB" id="A0A212U5S4"/>
<reference evidence="3 4" key="1">
    <citation type="submission" date="2017-06" db="EMBL/GenBank/DDBJ databases">
        <authorList>
            <person name="Kim H.J."/>
            <person name="Triplett B.A."/>
        </authorList>
    </citation>
    <scope>NUCLEOTIDE SEQUENCE [LARGE SCALE GENOMIC DNA]</scope>
    <source>
        <strain evidence="3 4">DSM 22179</strain>
    </source>
</reference>
<feature type="chain" id="PRO_5012374737" description="Lipoprotein" evidence="2">
    <location>
        <begin position="31"/>
        <end position="373"/>
    </location>
</feature>
<evidence type="ECO:0000313" key="4">
    <source>
        <dbReference type="Proteomes" id="UP000198122"/>
    </source>
</evidence>
<keyword evidence="2" id="KW-0732">Signal</keyword>
<feature type="compositionally biased region" description="Low complexity" evidence="1">
    <location>
        <begin position="63"/>
        <end position="121"/>
    </location>
</feature>
<dbReference type="Proteomes" id="UP000198122">
    <property type="component" value="Unassembled WGS sequence"/>
</dbReference>
<evidence type="ECO:0008006" key="5">
    <source>
        <dbReference type="Google" id="ProtNLM"/>
    </source>
</evidence>
<name>A0A212U5S4_9MICO</name>
<feature type="compositionally biased region" description="Low complexity" evidence="1">
    <location>
        <begin position="37"/>
        <end position="52"/>
    </location>
</feature>
<feature type="compositionally biased region" description="Low complexity" evidence="1">
    <location>
        <begin position="131"/>
        <end position="160"/>
    </location>
</feature>
<feature type="region of interest" description="Disordered" evidence="1">
    <location>
        <begin position="28"/>
        <end position="176"/>
    </location>
</feature>
<sequence length="373" mass="38173">MRQHARTTMTTLSAAAALALAGCGFGTEEAAEGEGGTAEAPASAASSPAAGESGEDGEETPEKTTGTEQAEPSTVTVTETATAESAPDPEAAPTAESSSHATAAPAEPAPEQTAESPAPATDEPSPAEQATAPSTPPESNTPEEGSSTPAAETTSSAATEETADQPSPAEQAPDGQEVDLEAAKAELAEIGGPYVEVALLPGDPESGGSGLFGLTADDEENVVFWKKDVTGWRQIDDSKHPGTLTDGITARILSVPSHDLPLFLVEGQFRQNGEAGTLLYGFADGRGMVPLQLRGDRLQPAEDDSMTDPTLFSSATVDDGAKTLVTTRLDLDAGVPMVELGKYPPVEETWAGAGDHLRLQERTGGVPEGERRG</sequence>
<evidence type="ECO:0000256" key="1">
    <source>
        <dbReference type="SAM" id="MobiDB-lite"/>
    </source>
</evidence>
<protein>
    <recommendedName>
        <fullName evidence="5">Lipoprotein</fullName>
    </recommendedName>
</protein>
<evidence type="ECO:0000256" key="2">
    <source>
        <dbReference type="SAM" id="SignalP"/>
    </source>
</evidence>
<dbReference type="PROSITE" id="PS51257">
    <property type="entry name" value="PROKAR_LIPOPROTEIN"/>
    <property type="match status" value="1"/>
</dbReference>
<dbReference type="EMBL" id="FYEZ01000003">
    <property type="protein sequence ID" value="SNC73613.1"/>
    <property type="molecule type" value="Genomic_DNA"/>
</dbReference>
<keyword evidence="4" id="KW-1185">Reference proteome</keyword>
<organism evidence="3 4">
    <name type="scientific">Kytococcus aerolatus</name>
    <dbReference type="NCBI Taxonomy" id="592308"/>
    <lineage>
        <taxon>Bacteria</taxon>
        <taxon>Bacillati</taxon>
        <taxon>Actinomycetota</taxon>
        <taxon>Actinomycetes</taxon>
        <taxon>Micrococcales</taxon>
        <taxon>Kytococcaceae</taxon>
        <taxon>Kytococcus</taxon>
    </lineage>
</organism>
<evidence type="ECO:0000313" key="3">
    <source>
        <dbReference type="EMBL" id="SNC73613.1"/>
    </source>
</evidence>